<comment type="caution">
    <text evidence="5">The sequence shown here is derived from an EMBL/GenBank/DDBJ whole genome shotgun (WGS) entry which is preliminary data.</text>
</comment>
<evidence type="ECO:0000259" key="4">
    <source>
        <dbReference type="PROSITE" id="PS50110"/>
    </source>
</evidence>
<keyword evidence="1 3" id="KW-0597">Phosphoprotein</keyword>
<evidence type="ECO:0000313" key="5">
    <source>
        <dbReference type="EMBL" id="NQE36467.1"/>
    </source>
</evidence>
<dbReference type="SUPFAM" id="SSF52172">
    <property type="entry name" value="CheY-like"/>
    <property type="match status" value="1"/>
</dbReference>
<dbReference type="InterPro" id="IPR001789">
    <property type="entry name" value="Sig_transdc_resp-reg_receiver"/>
</dbReference>
<gene>
    <name evidence="5" type="primary">divK_2</name>
    <name evidence="5" type="ORF">E5S67_04232</name>
</gene>
<organism evidence="5 6">
    <name type="scientific">Microcoleus asticus IPMA8</name>
    <dbReference type="NCBI Taxonomy" id="2563858"/>
    <lineage>
        <taxon>Bacteria</taxon>
        <taxon>Bacillati</taxon>
        <taxon>Cyanobacteriota</taxon>
        <taxon>Cyanophyceae</taxon>
        <taxon>Oscillatoriophycideae</taxon>
        <taxon>Oscillatoriales</taxon>
        <taxon>Microcoleaceae</taxon>
        <taxon>Microcoleus</taxon>
        <taxon>Microcoleus asticus</taxon>
    </lineage>
</organism>
<dbReference type="PANTHER" id="PTHR45339:SF1">
    <property type="entry name" value="HYBRID SIGNAL TRANSDUCTION HISTIDINE KINASE J"/>
    <property type="match status" value="1"/>
</dbReference>
<protein>
    <submittedName>
        <fullName evidence="5">Polar-differentiation response regulator DivK</fullName>
    </submittedName>
</protein>
<dbReference type="Pfam" id="PF00072">
    <property type="entry name" value="Response_reg"/>
    <property type="match status" value="1"/>
</dbReference>
<dbReference type="InterPro" id="IPR011006">
    <property type="entry name" value="CheY-like_superfamily"/>
</dbReference>
<evidence type="ECO:0000256" key="1">
    <source>
        <dbReference type="ARBA" id="ARBA00022553"/>
    </source>
</evidence>
<dbReference type="SMART" id="SM00448">
    <property type="entry name" value="REC"/>
    <property type="match status" value="1"/>
</dbReference>
<name>A0ABX2D3B6_9CYAN</name>
<keyword evidence="6" id="KW-1185">Reference proteome</keyword>
<proteinExistence type="predicted"/>
<dbReference type="EMBL" id="SRRZ01000086">
    <property type="protein sequence ID" value="NQE36467.1"/>
    <property type="molecule type" value="Genomic_DNA"/>
</dbReference>
<reference evidence="5 6" key="1">
    <citation type="journal article" date="2020" name="Sci. Rep.">
        <title>A novel cyanobacterial geosmin producer, revising GeoA distribution and dispersion patterns in Bacteria.</title>
        <authorList>
            <person name="Churro C."/>
            <person name="Semedo-Aguiar A.P."/>
            <person name="Silva A.D."/>
            <person name="Pereira-Leal J.B."/>
            <person name="Leite R.B."/>
        </authorList>
    </citation>
    <scope>NUCLEOTIDE SEQUENCE [LARGE SCALE GENOMIC DNA]</scope>
    <source>
        <strain evidence="5 6">IPMA8</strain>
    </source>
</reference>
<dbReference type="Proteomes" id="UP000702425">
    <property type="component" value="Unassembled WGS sequence"/>
</dbReference>
<dbReference type="RefSeq" id="WP_172190369.1">
    <property type="nucleotide sequence ID" value="NZ_CAWPPK010000303.1"/>
</dbReference>
<dbReference type="Gene3D" id="3.40.50.2300">
    <property type="match status" value="1"/>
</dbReference>
<feature type="domain" description="Response regulatory" evidence="4">
    <location>
        <begin position="27"/>
        <end position="143"/>
    </location>
</feature>
<feature type="modified residue" description="4-aspartylphosphate" evidence="3">
    <location>
        <position position="76"/>
    </location>
</feature>
<keyword evidence="2" id="KW-0902">Two-component regulatory system</keyword>
<evidence type="ECO:0000313" key="6">
    <source>
        <dbReference type="Proteomes" id="UP000702425"/>
    </source>
</evidence>
<evidence type="ECO:0000256" key="2">
    <source>
        <dbReference type="ARBA" id="ARBA00023012"/>
    </source>
</evidence>
<evidence type="ECO:0000256" key="3">
    <source>
        <dbReference type="PROSITE-ProRule" id="PRU00169"/>
    </source>
</evidence>
<dbReference type="PANTHER" id="PTHR45339">
    <property type="entry name" value="HYBRID SIGNAL TRANSDUCTION HISTIDINE KINASE J"/>
    <property type="match status" value="1"/>
</dbReference>
<accession>A0ABX2D3B6</accession>
<sequence>MNYPTWKNNLESSFLDSDASAVDKRPLVLAVDDNHDNLELLTQILDLFGCECMGAGDGYAAISAAVDRPPDLIVLDICLPDIDGIEVVKRIQQNPELRHIPIVAVTALAKAEDRDRILQAGCVEYISKPFNIKDLEIIIRQHLNSQMFLVEF</sequence>
<dbReference type="PROSITE" id="PS50110">
    <property type="entry name" value="RESPONSE_REGULATORY"/>
    <property type="match status" value="1"/>
</dbReference>